<organism evidence="2 3">
    <name type="scientific">Vitrella brassicaformis (strain CCMP3155)</name>
    <dbReference type="NCBI Taxonomy" id="1169540"/>
    <lineage>
        <taxon>Eukaryota</taxon>
        <taxon>Sar</taxon>
        <taxon>Alveolata</taxon>
        <taxon>Colpodellida</taxon>
        <taxon>Vitrellaceae</taxon>
        <taxon>Vitrella</taxon>
    </lineage>
</organism>
<feature type="compositionally biased region" description="Basic and acidic residues" evidence="1">
    <location>
        <begin position="8"/>
        <end position="17"/>
    </location>
</feature>
<sequence length="75" mass="8217">MGEEGTEEIQKIGDHEPAAQQHEQVITQEGKEIADRAAAPAPPSYSVEEQPCRPRCGWSSPERSSPNTSTHPQHV</sequence>
<dbReference type="EMBL" id="CDMY01000974">
    <property type="protein sequence ID" value="CEM38263.1"/>
    <property type="molecule type" value="Genomic_DNA"/>
</dbReference>
<evidence type="ECO:0000256" key="1">
    <source>
        <dbReference type="SAM" id="MobiDB-lite"/>
    </source>
</evidence>
<dbReference type="AlphaFoldDB" id="A0A0G4H3H4"/>
<proteinExistence type="predicted"/>
<dbReference type="VEuPathDB" id="CryptoDB:Vbra_1432"/>
<protein>
    <submittedName>
        <fullName evidence="2">Uncharacterized protein</fullName>
    </submittedName>
</protein>
<reference evidence="2 3" key="1">
    <citation type="submission" date="2014-11" db="EMBL/GenBank/DDBJ databases">
        <authorList>
            <person name="Zhu J."/>
            <person name="Qi W."/>
            <person name="Song R."/>
        </authorList>
    </citation>
    <scope>NUCLEOTIDE SEQUENCE [LARGE SCALE GENOMIC DNA]</scope>
</reference>
<accession>A0A0G4H3H4</accession>
<feature type="compositionally biased region" description="Polar residues" evidence="1">
    <location>
        <begin position="61"/>
        <end position="75"/>
    </location>
</feature>
<name>A0A0G4H3H4_VITBC</name>
<evidence type="ECO:0000313" key="2">
    <source>
        <dbReference type="EMBL" id="CEM38263.1"/>
    </source>
</evidence>
<evidence type="ECO:0000313" key="3">
    <source>
        <dbReference type="Proteomes" id="UP000041254"/>
    </source>
</evidence>
<dbReference type="InParanoid" id="A0A0G4H3H4"/>
<gene>
    <name evidence="2" type="ORF">Vbra_1432</name>
</gene>
<feature type="region of interest" description="Disordered" evidence="1">
    <location>
        <begin position="1"/>
        <end position="75"/>
    </location>
</feature>
<dbReference type="Proteomes" id="UP000041254">
    <property type="component" value="Unassembled WGS sequence"/>
</dbReference>
<keyword evidence="3" id="KW-1185">Reference proteome</keyword>